<evidence type="ECO:0000313" key="1">
    <source>
        <dbReference type="EMBL" id="KAK2033972.1"/>
    </source>
</evidence>
<accession>A0AAD9M6S1</accession>
<evidence type="ECO:0000313" key="2">
    <source>
        <dbReference type="Proteomes" id="UP001232148"/>
    </source>
</evidence>
<comment type="caution">
    <text evidence="1">The sequence shown here is derived from an EMBL/GenBank/DDBJ whole genome shotgun (WGS) entry which is preliminary data.</text>
</comment>
<dbReference type="EMBL" id="MU842817">
    <property type="protein sequence ID" value="KAK2033972.1"/>
    <property type="molecule type" value="Genomic_DNA"/>
</dbReference>
<organism evidence="1 2">
    <name type="scientific">Colletotrichum zoysiae</name>
    <dbReference type="NCBI Taxonomy" id="1216348"/>
    <lineage>
        <taxon>Eukaryota</taxon>
        <taxon>Fungi</taxon>
        <taxon>Dikarya</taxon>
        <taxon>Ascomycota</taxon>
        <taxon>Pezizomycotina</taxon>
        <taxon>Sordariomycetes</taxon>
        <taxon>Hypocreomycetidae</taxon>
        <taxon>Glomerellales</taxon>
        <taxon>Glomerellaceae</taxon>
        <taxon>Colletotrichum</taxon>
        <taxon>Colletotrichum graminicola species complex</taxon>
    </lineage>
</organism>
<keyword evidence="2" id="KW-1185">Reference proteome</keyword>
<protein>
    <submittedName>
        <fullName evidence="1">Uncharacterized protein</fullName>
    </submittedName>
</protein>
<sequence>MVDSSSTFFSRLYPVAQPAPHDRPRLNHRLGLVASARHHLSELAFSRPVQDVATQGLNPCGSHGIQEPK</sequence>
<reference evidence="1" key="1">
    <citation type="submission" date="2021-06" db="EMBL/GenBank/DDBJ databases">
        <title>Comparative genomics, transcriptomics and evolutionary studies reveal genomic signatures of adaptation to plant cell wall in hemibiotrophic fungi.</title>
        <authorList>
            <consortium name="DOE Joint Genome Institute"/>
            <person name="Baroncelli R."/>
            <person name="Diaz J.F."/>
            <person name="Benocci T."/>
            <person name="Peng M."/>
            <person name="Battaglia E."/>
            <person name="Haridas S."/>
            <person name="Andreopoulos W."/>
            <person name="Labutti K."/>
            <person name="Pangilinan J."/>
            <person name="Floch G.L."/>
            <person name="Makela M.R."/>
            <person name="Henrissat B."/>
            <person name="Grigoriev I.V."/>
            <person name="Crouch J.A."/>
            <person name="De Vries R.P."/>
            <person name="Sukno S.A."/>
            <person name="Thon M.R."/>
        </authorList>
    </citation>
    <scope>NUCLEOTIDE SEQUENCE</scope>
    <source>
        <strain evidence="1">MAFF235873</strain>
    </source>
</reference>
<gene>
    <name evidence="1" type="ORF">LX32DRAFT_634654</name>
</gene>
<proteinExistence type="predicted"/>
<name>A0AAD9M6S1_9PEZI</name>
<dbReference type="AlphaFoldDB" id="A0AAD9M6S1"/>
<dbReference type="Proteomes" id="UP001232148">
    <property type="component" value="Unassembled WGS sequence"/>
</dbReference>